<feature type="compositionally biased region" description="Low complexity" evidence="1">
    <location>
        <begin position="85"/>
        <end position="101"/>
    </location>
</feature>
<feature type="region of interest" description="Disordered" evidence="1">
    <location>
        <begin position="73"/>
        <end position="121"/>
    </location>
</feature>
<evidence type="ECO:0000313" key="4">
    <source>
        <dbReference type="Proteomes" id="UP001341840"/>
    </source>
</evidence>
<reference evidence="3 4" key="1">
    <citation type="journal article" date="2023" name="Plants (Basel)">
        <title>Bridging the Gap: Combining Genomics and Transcriptomics Approaches to Understand Stylosanthes scabra, an Orphan Legume from the Brazilian Caatinga.</title>
        <authorList>
            <person name="Ferreira-Neto J.R.C."/>
            <person name="da Silva M.D."/>
            <person name="Binneck E."/>
            <person name="de Melo N.F."/>
            <person name="da Silva R.H."/>
            <person name="de Melo A.L.T.M."/>
            <person name="Pandolfi V."/>
            <person name="Bustamante F.O."/>
            <person name="Brasileiro-Vidal A.C."/>
            <person name="Benko-Iseppon A.M."/>
        </authorList>
    </citation>
    <scope>NUCLEOTIDE SEQUENCE [LARGE SCALE GENOMIC DNA]</scope>
    <source>
        <tissue evidence="3">Leaves</tissue>
    </source>
</reference>
<accession>A0ABU6SCI2</accession>
<evidence type="ECO:0000313" key="3">
    <source>
        <dbReference type="EMBL" id="MED6134122.1"/>
    </source>
</evidence>
<evidence type="ECO:0000256" key="1">
    <source>
        <dbReference type="SAM" id="MobiDB-lite"/>
    </source>
</evidence>
<name>A0ABU6SCI2_9FABA</name>
<dbReference type="EMBL" id="JASCZI010060575">
    <property type="protein sequence ID" value="MED6134122.1"/>
    <property type="molecule type" value="Genomic_DNA"/>
</dbReference>
<keyword evidence="4" id="KW-1185">Reference proteome</keyword>
<organism evidence="3 4">
    <name type="scientific">Stylosanthes scabra</name>
    <dbReference type="NCBI Taxonomy" id="79078"/>
    <lineage>
        <taxon>Eukaryota</taxon>
        <taxon>Viridiplantae</taxon>
        <taxon>Streptophyta</taxon>
        <taxon>Embryophyta</taxon>
        <taxon>Tracheophyta</taxon>
        <taxon>Spermatophyta</taxon>
        <taxon>Magnoliopsida</taxon>
        <taxon>eudicotyledons</taxon>
        <taxon>Gunneridae</taxon>
        <taxon>Pentapetalae</taxon>
        <taxon>rosids</taxon>
        <taxon>fabids</taxon>
        <taxon>Fabales</taxon>
        <taxon>Fabaceae</taxon>
        <taxon>Papilionoideae</taxon>
        <taxon>50 kb inversion clade</taxon>
        <taxon>dalbergioids sensu lato</taxon>
        <taxon>Dalbergieae</taxon>
        <taxon>Pterocarpus clade</taxon>
        <taxon>Stylosanthes</taxon>
    </lineage>
</organism>
<sequence length="121" mass="13767">MVEMKHQHLLNVARTLYFQSKKGYKLYNLRTKQFFISRDVIFHEKIMSFSTSPHVQTNSNLFQDFVLSKHAPDLAVSTPSPPSLSPTTSSTSPSPLIVQPHTHPPPQPTRKSTRITHPPSY</sequence>
<comment type="caution">
    <text evidence="3">The sequence shown here is derived from an EMBL/GenBank/DDBJ whole genome shotgun (WGS) entry which is preliminary data.</text>
</comment>
<protein>
    <recommendedName>
        <fullName evidence="2">Retroviral polymerase SH3-like domain-containing protein</fullName>
    </recommendedName>
</protein>
<dbReference type="InterPro" id="IPR057670">
    <property type="entry name" value="SH3_retrovirus"/>
</dbReference>
<evidence type="ECO:0000259" key="2">
    <source>
        <dbReference type="Pfam" id="PF25597"/>
    </source>
</evidence>
<dbReference type="Pfam" id="PF25597">
    <property type="entry name" value="SH3_retrovirus"/>
    <property type="match status" value="1"/>
</dbReference>
<dbReference type="Proteomes" id="UP001341840">
    <property type="component" value="Unassembled WGS sequence"/>
</dbReference>
<gene>
    <name evidence="3" type="ORF">PIB30_034437</name>
</gene>
<feature type="domain" description="Retroviral polymerase SH3-like" evidence="2">
    <location>
        <begin position="19"/>
        <end position="51"/>
    </location>
</feature>
<proteinExistence type="predicted"/>